<reference evidence="3 4" key="1">
    <citation type="submission" date="2020-08" db="EMBL/GenBank/DDBJ databases">
        <title>Genomic Encyclopedia of Type Strains, Phase IV (KMG-IV): sequencing the most valuable type-strain genomes for metagenomic binning, comparative biology and taxonomic classification.</title>
        <authorList>
            <person name="Goeker M."/>
        </authorList>
    </citation>
    <scope>NUCLEOTIDE SEQUENCE [LARGE SCALE GENOMIC DNA]</scope>
    <source>
        <strain evidence="3 4">DSM 12252</strain>
    </source>
</reference>
<evidence type="ECO:0000256" key="2">
    <source>
        <dbReference type="SAM" id="SignalP"/>
    </source>
</evidence>
<keyword evidence="2" id="KW-0732">Signal</keyword>
<organism evidence="3 4">
    <name type="scientific">Prosthecobacter vanneervenii</name>
    <dbReference type="NCBI Taxonomy" id="48466"/>
    <lineage>
        <taxon>Bacteria</taxon>
        <taxon>Pseudomonadati</taxon>
        <taxon>Verrucomicrobiota</taxon>
        <taxon>Verrucomicrobiia</taxon>
        <taxon>Verrucomicrobiales</taxon>
        <taxon>Verrucomicrobiaceae</taxon>
        <taxon>Prosthecobacter</taxon>
    </lineage>
</organism>
<feature type="compositionally biased region" description="Basic and acidic residues" evidence="1">
    <location>
        <begin position="45"/>
        <end position="61"/>
    </location>
</feature>
<feature type="region of interest" description="Disordered" evidence="1">
    <location>
        <begin position="42"/>
        <end position="78"/>
    </location>
</feature>
<evidence type="ECO:0000256" key="1">
    <source>
        <dbReference type="SAM" id="MobiDB-lite"/>
    </source>
</evidence>
<sequence>MNAACRLLLPGLILTIMAATARAQTTPPGKEEEEDKRVQYQLVLPDEKTPETVKPEEHNPFESENEALSRQNTGDTEENRVRDRLLKLPVVGIKRMEDGRMRVLLGDIILETGRVVPPVLPGQLVELRVKNITAEHIELAWTEKRMTGLPPKLMLIPINISPQVRYIMHGQTEEEAKKSRSVNAKMSLPPRDPALAAKPQQPAAAPAATAPAPLPAAAATPEAVPPRAQLVADDPTPFSPPRMAQPAQPEPPAVAQQKPAPSAPGQPAAPTGAAATAAAPAPADQQQQPASQPPSPAVESVVRMLFGNPTPAPK</sequence>
<proteinExistence type="predicted"/>
<dbReference type="RefSeq" id="WP_184338091.1">
    <property type="nucleotide sequence ID" value="NZ_JACHIG010000001.1"/>
</dbReference>
<keyword evidence="4" id="KW-1185">Reference proteome</keyword>
<evidence type="ECO:0000313" key="3">
    <source>
        <dbReference type="EMBL" id="MBB5031152.1"/>
    </source>
</evidence>
<gene>
    <name evidence="3" type="ORF">HNQ65_000706</name>
</gene>
<feature type="compositionally biased region" description="Low complexity" evidence="1">
    <location>
        <begin position="241"/>
        <end position="290"/>
    </location>
</feature>
<feature type="signal peptide" evidence="2">
    <location>
        <begin position="1"/>
        <end position="23"/>
    </location>
</feature>
<dbReference type="Proteomes" id="UP000590740">
    <property type="component" value="Unassembled WGS sequence"/>
</dbReference>
<protein>
    <submittedName>
        <fullName evidence="3">Uncharacterized protein</fullName>
    </submittedName>
</protein>
<dbReference type="EMBL" id="JACHIG010000001">
    <property type="protein sequence ID" value="MBB5031152.1"/>
    <property type="molecule type" value="Genomic_DNA"/>
</dbReference>
<feature type="chain" id="PRO_5031194643" evidence="2">
    <location>
        <begin position="24"/>
        <end position="314"/>
    </location>
</feature>
<dbReference type="AlphaFoldDB" id="A0A7W7Y831"/>
<feature type="compositionally biased region" description="Low complexity" evidence="1">
    <location>
        <begin position="193"/>
        <end position="228"/>
    </location>
</feature>
<comment type="caution">
    <text evidence="3">The sequence shown here is derived from an EMBL/GenBank/DDBJ whole genome shotgun (WGS) entry which is preliminary data.</text>
</comment>
<name>A0A7W7Y831_9BACT</name>
<evidence type="ECO:0000313" key="4">
    <source>
        <dbReference type="Proteomes" id="UP000590740"/>
    </source>
</evidence>
<feature type="region of interest" description="Disordered" evidence="1">
    <location>
        <begin position="172"/>
        <end position="314"/>
    </location>
</feature>
<accession>A0A7W7Y831</accession>